<sequence>MDIDGRTDECAAQSANAVPIVSSPRLHVAFVCSFNRARSVMAAAIFADQLRERGLSDLVRVTSAGTAACPGDHADEQACAVLRERGCPEPVDHRAALLGDEHIGADLVVALGREHVGVLQVCGVEDDRLACVDVRNPIFGADFEQAFDAIDAAMPGLHEWLDGRLTEPGFGRLETAVGFRFWTGASGDVLRSPYLSHITWPTKWSHAECANPEHVPPAPGCECGWYADIEVADLIARARGFPRVARDVARLGVVDPPWSYLVVGKVQLFDVLPFRPPPTMVISPRAEYRARLGGILELGLLDTDGGPEAVAFGQELSERYDVEVLDISDRGLLDDFAPGTGG</sequence>
<dbReference type="Pfam" id="PF01451">
    <property type="entry name" value="LMWPc"/>
    <property type="match status" value="1"/>
</dbReference>
<dbReference type="InterPro" id="IPR050438">
    <property type="entry name" value="LMW_PTPase"/>
</dbReference>
<protein>
    <recommendedName>
        <fullName evidence="1">protein-tyrosine-phosphatase</fullName>
        <ecNumber evidence="1">3.1.3.48</ecNumber>
    </recommendedName>
</protein>
<reference evidence="3 4" key="1">
    <citation type="submission" date="2015-03" db="EMBL/GenBank/DDBJ databases">
        <authorList>
            <person name="Murphy D."/>
        </authorList>
    </citation>
    <scope>NUCLEOTIDE SEQUENCE [LARGE SCALE GENOMIC DNA]</scope>
    <source>
        <strain evidence="3 4">DSM 44277</strain>
    </source>
</reference>
<proteinExistence type="predicted"/>
<name>A0A0U0W8V3_MYCBE</name>
<dbReference type="Proteomes" id="UP000198875">
    <property type="component" value="Unassembled WGS sequence"/>
</dbReference>
<dbReference type="PANTHER" id="PTHR11717">
    <property type="entry name" value="LOW MOLECULAR WEIGHT PROTEIN TYROSINE PHOSPHATASE"/>
    <property type="match status" value="1"/>
</dbReference>
<dbReference type="InterPro" id="IPR023485">
    <property type="entry name" value="Ptyr_pPase"/>
</dbReference>
<dbReference type="GO" id="GO:0004725">
    <property type="term" value="F:protein tyrosine phosphatase activity"/>
    <property type="evidence" value="ECO:0007669"/>
    <property type="project" value="UniProtKB-EC"/>
</dbReference>
<evidence type="ECO:0000313" key="4">
    <source>
        <dbReference type="Proteomes" id="UP000198875"/>
    </source>
</evidence>
<evidence type="ECO:0000313" key="3">
    <source>
        <dbReference type="EMBL" id="CPR11042.1"/>
    </source>
</evidence>
<dbReference type="Gene3D" id="3.40.50.2300">
    <property type="match status" value="1"/>
</dbReference>
<evidence type="ECO:0000256" key="1">
    <source>
        <dbReference type="ARBA" id="ARBA00013064"/>
    </source>
</evidence>
<dbReference type="AlphaFoldDB" id="A0A0U0W8V3"/>
<feature type="domain" description="Phosphotyrosine protein phosphatase I" evidence="2">
    <location>
        <begin position="26"/>
        <end position="160"/>
    </location>
</feature>
<evidence type="ECO:0000259" key="2">
    <source>
        <dbReference type="SMART" id="SM00226"/>
    </source>
</evidence>
<dbReference type="EMBL" id="CSTD01000002">
    <property type="protein sequence ID" value="CPR11042.1"/>
    <property type="molecule type" value="Genomic_DNA"/>
</dbReference>
<organism evidence="3 4">
    <name type="scientific">Mycobacterium bohemicum DSM 44277</name>
    <dbReference type="NCBI Taxonomy" id="1236609"/>
    <lineage>
        <taxon>Bacteria</taxon>
        <taxon>Bacillati</taxon>
        <taxon>Actinomycetota</taxon>
        <taxon>Actinomycetes</taxon>
        <taxon>Mycobacteriales</taxon>
        <taxon>Mycobacteriaceae</taxon>
        <taxon>Mycobacterium</taxon>
    </lineage>
</organism>
<gene>
    <name evidence="3" type="ORF">BN971_02319</name>
</gene>
<dbReference type="PANTHER" id="PTHR11717:SF7">
    <property type="entry name" value="LOW MOLECULAR WEIGHT PHOSPHOTYROSINE PROTEIN PHOSPHATASE"/>
    <property type="match status" value="1"/>
</dbReference>
<dbReference type="EC" id="3.1.3.48" evidence="1"/>
<dbReference type="SMART" id="SM00226">
    <property type="entry name" value="LMWPc"/>
    <property type="match status" value="1"/>
</dbReference>
<dbReference type="SUPFAM" id="SSF52788">
    <property type="entry name" value="Phosphotyrosine protein phosphatases I"/>
    <property type="match status" value="1"/>
</dbReference>
<accession>A0A0U0W8V3</accession>
<dbReference type="InterPro" id="IPR036196">
    <property type="entry name" value="Ptyr_pPase_sf"/>
</dbReference>